<protein>
    <submittedName>
        <fullName evidence="1">Uncharacterized protein</fullName>
    </submittedName>
</protein>
<organism evidence="1">
    <name type="scientific">Brassica oleracea</name>
    <name type="common">Wild cabbage</name>
    <dbReference type="NCBI Taxonomy" id="3712"/>
    <lineage>
        <taxon>Eukaryota</taxon>
        <taxon>Viridiplantae</taxon>
        <taxon>Streptophyta</taxon>
        <taxon>Embryophyta</taxon>
        <taxon>Tracheophyta</taxon>
        <taxon>Spermatophyta</taxon>
        <taxon>Magnoliopsida</taxon>
        <taxon>eudicotyledons</taxon>
        <taxon>Gunneridae</taxon>
        <taxon>Pentapetalae</taxon>
        <taxon>rosids</taxon>
        <taxon>malvids</taxon>
        <taxon>Brassicales</taxon>
        <taxon>Brassicaceae</taxon>
        <taxon>Brassiceae</taxon>
        <taxon>Brassica</taxon>
    </lineage>
</organism>
<name>A0A3P6F1X2_BRAOL</name>
<sequence length="200" mass="22844">MIEPEPTKERMHKSETSPICAEEAVGINKRVKRIHDHVKIVVPCAIADIELPIPPDRSMQLGSYSGVFDDPLHAEASRRRFIFRGEVNTWPTYAISNDISKSTSLDTPTSSSIDSRCVSEHNEFEVCQTLFEGGTTTRSDNTAEKKMRNWKKRKMIKSGPKLSLIPHFSYGVRKSRVRSRYFLQPFAKLRSFLIAEMIDK</sequence>
<proteinExistence type="predicted"/>
<dbReference type="AlphaFoldDB" id="A0A3P6F1X2"/>
<dbReference type="EMBL" id="LR031877">
    <property type="protein sequence ID" value="VDD45910.1"/>
    <property type="molecule type" value="Genomic_DNA"/>
</dbReference>
<accession>A0A3P6F1X2</accession>
<gene>
    <name evidence="1" type="ORF">BOLC5T33457H</name>
</gene>
<evidence type="ECO:0000313" key="1">
    <source>
        <dbReference type="EMBL" id="VDD45910.1"/>
    </source>
</evidence>
<reference evidence="1" key="1">
    <citation type="submission" date="2018-11" db="EMBL/GenBank/DDBJ databases">
        <authorList>
            <consortium name="Genoscope - CEA"/>
            <person name="William W."/>
        </authorList>
    </citation>
    <scope>NUCLEOTIDE SEQUENCE</scope>
</reference>